<evidence type="ECO:0000256" key="21">
    <source>
        <dbReference type="RuleBase" id="RU004446"/>
    </source>
</evidence>
<evidence type="ECO:0000256" key="8">
    <source>
        <dbReference type="ARBA" id="ARBA00022553"/>
    </source>
</evidence>
<evidence type="ECO:0000256" key="20">
    <source>
        <dbReference type="PIRSR" id="PIRSR604439-5"/>
    </source>
</evidence>
<comment type="function">
    <text evidence="15">Catalyzes the oxidative decarboxylation of isocitrate to 2-oxoglutarate and carbon dioxide with the concomitant reduction of NADP(+).</text>
</comment>
<organism evidence="23">
    <name type="scientific">Pseudomonas putida</name>
    <name type="common">Arthrobacter siderocapsulatus</name>
    <dbReference type="NCBI Taxonomy" id="303"/>
    <lineage>
        <taxon>Bacteria</taxon>
        <taxon>Pseudomonadati</taxon>
        <taxon>Pseudomonadota</taxon>
        <taxon>Gammaproteobacteria</taxon>
        <taxon>Pseudomonadales</taxon>
        <taxon>Pseudomonadaceae</taxon>
        <taxon>Pseudomonas</taxon>
    </lineage>
</organism>
<dbReference type="EC" id="1.1.1.42" evidence="4 21"/>
<dbReference type="RefSeq" id="WP_070092661.1">
    <property type="nucleotide sequence ID" value="NZ_CP016634.1"/>
</dbReference>
<sequence length="418" mass="45585">MGYQKIKVPAGGAKITVNADHSLNVPDNPIIPYIEGDGIGVDVSPVMIKVVDAAVQKAYGGKRKIAWMEVYAGEKSTQVYDQDTWLPQETLDAVRDYVVSIKGPLTTPVGGGIRSLNVALRQQLDLYVCLRPVLWFQGVPSPVKKPGDVDMVIFRENSEDIYAGIEWKAGSPEADKVIKFLKEEMGVTKIRFDQDCGIGVKPVSREGTKRLVRKALQYVVDNDRESLTLVHKGNIMKFTEGAFKDWGYEVARDEFGAELLDGGPWMKFKNPKSGREVIVKDAIADAMLQQILLRPAEYDVIATLNLNGDYLSDALAAEVGGIGIAPGANLSDTVAMFEATHGTAPKYAGQDKVNPGSVILSAEMMLRHMGWTEAADLIIKGTNGAIAAKTVTYDFERLMEGAKLVSSSGFGDEMIKHM</sequence>
<dbReference type="SUPFAM" id="SSF53659">
    <property type="entry name" value="Isocitrate/Isopropylmalate dehydrogenase-like"/>
    <property type="match status" value="1"/>
</dbReference>
<keyword evidence="12" id="KW-0560">Oxidoreductase</keyword>
<dbReference type="InterPro" id="IPR019818">
    <property type="entry name" value="IsoCit/isopropylmalate_DH_CS"/>
</dbReference>
<evidence type="ECO:0000256" key="11">
    <source>
        <dbReference type="ARBA" id="ARBA00022857"/>
    </source>
</evidence>
<evidence type="ECO:0000256" key="14">
    <source>
        <dbReference type="ARBA" id="ARBA00023554"/>
    </source>
</evidence>
<proteinExistence type="inferred from homology"/>
<evidence type="ECO:0000256" key="16">
    <source>
        <dbReference type="PIRSR" id="PIRSR604439-1"/>
    </source>
</evidence>
<keyword evidence="13 18" id="KW-0464">Manganese</keyword>
<keyword evidence="11 17" id="KW-0521">NADP</keyword>
<feature type="binding site" evidence="16">
    <location>
        <position position="117"/>
    </location>
    <ligand>
        <name>D-threo-isocitrate</name>
        <dbReference type="ChEBI" id="CHEBI:15562"/>
    </ligand>
</feature>
<evidence type="ECO:0000256" key="18">
    <source>
        <dbReference type="PIRSR" id="PIRSR604439-3"/>
    </source>
</evidence>
<accession>A0A1B2F2J7</accession>
<comment type="catalytic activity">
    <reaction evidence="14">
        <text>D-threo-isocitrate + NADP(+) = 2-oxoglutarate + CO2 + NADPH</text>
        <dbReference type="Rhea" id="RHEA:19629"/>
        <dbReference type="ChEBI" id="CHEBI:15562"/>
        <dbReference type="ChEBI" id="CHEBI:16526"/>
        <dbReference type="ChEBI" id="CHEBI:16810"/>
        <dbReference type="ChEBI" id="CHEBI:57783"/>
        <dbReference type="ChEBI" id="CHEBI:58349"/>
        <dbReference type="EC" id="1.1.1.42"/>
    </reaction>
</comment>
<comment type="cofactor">
    <cofactor evidence="18">
        <name>Mg(2+)</name>
        <dbReference type="ChEBI" id="CHEBI:18420"/>
    </cofactor>
    <cofactor evidence="18">
        <name>Mn(2+)</name>
        <dbReference type="ChEBI" id="CHEBI:29035"/>
    </cofactor>
    <text evidence="18">Binds 1 Mg(2+) or Mn(2+) ion per subunit.</text>
</comment>
<feature type="modified residue" description="N6-acetyllysine" evidence="20">
    <location>
        <position position="144"/>
    </location>
</feature>
<dbReference type="NCBIfam" id="NF005425">
    <property type="entry name" value="PRK07006.1"/>
    <property type="match status" value="1"/>
</dbReference>
<evidence type="ECO:0000256" key="13">
    <source>
        <dbReference type="ARBA" id="ARBA00023211"/>
    </source>
</evidence>
<feature type="binding site" evidence="17">
    <location>
        <position position="106"/>
    </location>
    <ligand>
        <name>NADP(+)</name>
        <dbReference type="ChEBI" id="CHEBI:58349"/>
    </ligand>
</feature>
<dbReference type="GO" id="GO:0051287">
    <property type="term" value="F:NAD binding"/>
    <property type="evidence" value="ECO:0007669"/>
    <property type="project" value="InterPro"/>
</dbReference>
<dbReference type="GO" id="GO:0006099">
    <property type="term" value="P:tricarboxylic acid cycle"/>
    <property type="evidence" value="ECO:0007669"/>
    <property type="project" value="UniProtKB-UniRule"/>
</dbReference>
<evidence type="ECO:0000256" key="2">
    <source>
        <dbReference type="ARBA" id="ARBA00007769"/>
    </source>
</evidence>
<dbReference type="GO" id="GO:0004450">
    <property type="term" value="F:isocitrate dehydrogenase (NADP+) activity"/>
    <property type="evidence" value="ECO:0007669"/>
    <property type="project" value="UniProtKB-UniRule"/>
</dbReference>
<evidence type="ECO:0000256" key="9">
    <source>
        <dbReference type="ARBA" id="ARBA00022723"/>
    </source>
</evidence>
<keyword evidence="8" id="KW-0597">Phosphoprotein</keyword>
<feature type="modified residue" description="N6-succinyllysine" evidence="20">
    <location>
        <position position="244"/>
    </location>
</feature>
<comment type="similarity">
    <text evidence="2">Belongs to the isocitrate and isopropylmalate dehydrogenases family.</text>
</comment>
<dbReference type="AlphaFoldDB" id="A0A1B2F2J7"/>
<keyword evidence="9 21" id="KW-0479">Metal-binding</keyword>
<feature type="modified residue" description="N6-succinyllysine" evidence="20">
    <location>
        <position position="102"/>
    </location>
</feature>
<gene>
    <name evidence="23" type="primary">icd_2</name>
    <name evidence="23" type="ORF">IEC33019_0864</name>
</gene>
<comment type="cofactor">
    <cofactor evidence="1">
        <name>Mn(2+)</name>
        <dbReference type="ChEBI" id="CHEBI:29035"/>
    </cofactor>
</comment>
<keyword evidence="10 18" id="KW-0460">Magnesium</keyword>
<feature type="binding site" evidence="16">
    <location>
        <position position="121"/>
    </location>
    <ligand>
        <name>D-threo-isocitrate</name>
        <dbReference type="ChEBI" id="CHEBI:15562"/>
    </ligand>
</feature>
<feature type="modified residue" description="Phosphoserine" evidence="20">
    <location>
        <position position="115"/>
    </location>
</feature>
<protein>
    <recommendedName>
        <fullName evidence="5 21">Isocitrate dehydrogenase [NADP]</fullName>
        <ecNumber evidence="4 21">1.1.1.42</ecNumber>
    </recommendedName>
</protein>
<keyword evidence="6 21" id="KW-0329">Glyoxylate bypass</keyword>
<dbReference type="PANTHER" id="PTHR43504">
    <property type="entry name" value="ISOCITRATE DEHYDROGENASE [NADP]"/>
    <property type="match status" value="1"/>
</dbReference>
<feature type="site" description="Critical for catalysis" evidence="19">
    <location>
        <position position="232"/>
    </location>
</feature>
<dbReference type="GO" id="GO:0000287">
    <property type="term" value="F:magnesium ion binding"/>
    <property type="evidence" value="ECO:0007669"/>
    <property type="project" value="InterPro"/>
</dbReference>
<name>A0A1B2F2J7_PSEPU</name>
<evidence type="ECO:0000256" key="17">
    <source>
        <dbReference type="PIRSR" id="PIRSR604439-2"/>
    </source>
</evidence>
<evidence type="ECO:0000256" key="12">
    <source>
        <dbReference type="ARBA" id="ARBA00023002"/>
    </source>
</evidence>
<evidence type="ECO:0000256" key="7">
    <source>
        <dbReference type="ARBA" id="ARBA00022532"/>
    </source>
</evidence>
<dbReference type="InterPro" id="IPR004439">
    <property type="entry name" value="Isocitrate_DH_NADP_dimer_prok"/>
</dbReference>
<evidence type="ECO:0000256" key="15">
    <source>
        <dbReference type="ARBA" id="ARBA00046127"/>
    </source>
</evidence>
<comment type="subunit">
    <text evidence="3">Homodimer.</text>
</comment>
<dbReference type="InterPro" id="IPR024084">
    <property type="entry name" value="IsoPropMal-DH-like_dom"/>
</dbReference>
<feature type="binding site" evidence="18">
    <location>
        <position position="309"/>
    </location>
    <ligand>
        <name>Mg(2+)</name>
        <dbReference type="ChEBI" id="CHEBI:18420"/>
    </ligand>
</feature>
<feature type="binding site" evidence="17">
    <location>
        <begin position="341"/>
        <end position="347"/>
    </location>
    <ligand>
        <name>NADP(+)</name>
        <dbReference type="ChEBI" id="CHEBI:58349"/>
    </ligand>
</feature>
<feature type="binding site" evidence="17">
    <location>
        <position position="354"/>
    </location>
    <ligand>
        <name>NADP(+)</name>
        <dbReference type="ChEBI" id="CHEBI:58349"/>
    </ligand>
</feature>
<feature type="binding site" evidence="16">
    <location>
        <position position="131"/>
    </location>
    <ligand>
        <name>D-threo-isocitrate</name>
        <dbReference type="ChEBI" id="CHEBI:15562"/>
    </ligand>
</feature>
<evidence type="ECO:0000256" key="3">
    <source>
        <dbReference type="ARBA" id="ARBA00011738"/>
    </source>
</evidence>
<evidence type="ECO:0000256" key="5">
    <source>
        <dbReference type="ARBA" id="ARBA00019562"/>
    </source>
</evidence>
<dbReference type="PROSITE" id="PS00470">
    <property type="entry name" value="IDH_IMDH"/>
    <property type="match status" value="1"/>
</dbReference>
<evidence type="ECO:0000256" key="19">
    <source>
        <dbReference type="PIRSR" id="PIRSR604439-4"/>
    </source>
</evidence>
<dbReference type="FunFam" id="3.40.718.10:FF:000005">
    <property type="entry name" value="Isocitrate dehydrogenase [NADP]"/>
    <property type="match status" value="1"/>
</dbReference>
<feature type="binding site" evidence="16">
    <location>
        <position position="115"/>
    </location>
    <ligand>
        <name>D-threo-isocitrate</name>
        <dbReference type="ChEBI" id="CHEBI:15562"/>
    </ligand>
</feature>
<evidence type="ECO:0000259" key="22">
    <source>
        <dbReference type="SMART" id="SM01329"/>
    </source>
</evidence>
<evidence type="ECO:0000256" key="10">
    <source>
        <dbReference type="ARBA" id="ARBA00022842"/>
    </source>
</evidence>
<feature type="binding site" evidence="17">
    <location>
        <position position="397"/>
    </location>
    <ligand>
        <name>NADP(+)</name>
        <dbReference type="ChEBI" id="CHEBI:58349"/>
    </ligand>
</feature>
<feature type="domain" description="Isopropylmalate dehydrogenase-like" evidence="22">
    <location>
        <begin position="30"/>
        <end position="414"/>
    </location>
</feature>
<feature type="binding site" evidence="17">
    <location>
        <position position="393"/>
    </location>
    <ligand>
        <name>NADP(+)</name>
        <dbReference type="ChEBI" id="CHEBI:58349"/>
    </ligand>
</feature>
<feature type="binding site" evidence="16">
    <location>
        <position position="155"/>
    </location>
    <ligand>
        <name>D-threo-isocitrate</name>
        <dbReference type="ChEBI" id="CHEBI:15562"/>
    </ligand>
</feature>
<reference evidence="23" key="1">
    <citation type="submission" date="2016-07" db="EMBL/GenBank/DDBJ databases">
        <title>New class B carbapenemase carried by novel plasmid in Pseudomonas putida enviromental strain in eastern Amazonia.</title>
        <authorList>
            <person name="Souza C.O."/>
            <person name="Lima K.V."/>
            <person name="Brasiliense D.M."/>
            <person name="Perez-Chaparro P.J."/>
            <person name="Mamizuka E.M."/>
            <person name="Lima M.O."/>
            <person name="Lima L.N."/>
            <person name="McCulloch J.A."/>
        </authorList>
    </citation>
    <scope>NUCLEOTIDE SEQUENCE [LARGE SCALE GENOMIC DNA]</scope>
    <source>
        <strain evidence="23">IEC33019</strain>
    </source>
</reference>
<feature type="site" description="Critical for catalysis" evidence="19">
    <location>
        <position position="162"/>
    </location>
</feature>
<evidence type="ECO:0000256" key="4">
    <source>
        <dbReference type="ARBA" id="ARBA00013013"/>
    </source>
</evidence>
<evidence type="ECO:0000313" key="23">
    <source>
        <dbReference type="EMBL" id="ANY86442.1"/>
    </source>
</evidence>
<dbReference type="PANTHER" id="PTHR43504:SF1">
    <property type="entry name" value="ISOCITRATE DEHYDROGENASE [NADP]"/>
    <property type="match status" value="1"/>
</dbReference>
<keyword evidence="7 21" id="KW-0816">Tricarboxylic acid cycle</keyword>
<dbReference type="GO" id="GO:0006097">
    <property type="term" value="P:glyoxylate cycle"/>
    <property type="evidence" value="ECO:0007669"/>
    <property type="project" value="UniProtKB-KW"/>
</dbReference>
<evidence type="ECO:0000256" key="1">
    <source>
        <dbReference type="ARBA" id="ARBA00001936"/>
    </source>
</evidence>
<evidence type="ECO:0000256" key="6">
    <source>
        <dbReference type="ARBA" id="ARBA00022435"/>
    </source>
</evidence>
<dbReference type="Gene3D" id="3.40.718.10">
    <property type="entry name" value="Isopropylmalate Dehydrogenase"/>
    <property type="match status" value="1"/>
</dbReference>
<dbReference type="NCBIfam" id="TIGR00183">
    <property type="entry name" value="prok_nadp_idh"/>
    <property type="match status" value="1"/>
</dbReference>
<dbReference type="EMBL" id="CP016634">
    <property type="protein sequence ID" value="ANY86442.1"/>
    <property type="molecule type" value="Genomic_DNA"/>
</dbReference>
<dbReference type="SMART" id="SM01329">
    <property type="entry name" value="Iso_dh"/>
    <property type="match status" value="1"/>
</dbReference>
<dbReference type="Pfam" id="PF00180">
    <property type="entry name" value="Iso_dh"/>
    <property type="match status" value="1"/>
</dbReference>